<comment type="subcellular location">
    <subcellularLocation>
        <location evidence="2">Cell membrane</location>
        <topology evidence="2">Single-pass type II membrane protein</topology>
    </subcellularLocation>
    <subcellularLocation>
        <location evidence="7">Membrane</location>
        <topology evidence="7">Single-pass type II membrane protein</topology>
    </subcellularLocation>
</comment>
<dbReference type="InterPro" id="IPR019533">
    <property type="entry name" value="Peptidase_S26"/>
</dbReference>
<dbReference type="AlphaFoldDB" id="A0A6F8ZHF2"/>
<dbReference type="KEGG" id="hfv:R50_1581"/>
<keyword evidence="5 7" id="KW-0378">Hydrolase</keyword>
<sequence>MGAKGFTRELLQTLLIAFVLALLIRTFLFESFQVEGVSMRPTLHTGERVLVNKVIYDFEKPRVGQIVVFRSPVIPSQDWIKRIIGVPGDTVMVRDNIVYINGKRYPEPFVRHAASPPVGPITIRPGYLWVEGDNRPQSYDSRYFGPLPMRDVKGQAFLIWWPLNDVRWLG</sequence>
<keyword evidence="10" id="KW-1185">Reference proteome</keyword>
<feature type="active site" evidence="6">
    <location>
        <position position="81"/>
    </location>
</feature>
<comment type="similarity">
    <text evidence="3 7">Belongs to the peptidase S26 family.</text>
</comment>
<evidence type="ECO:0000256" key="5">
    <source>
        <dbReference type="ARBA" id="ARBA00022801"/>
    </source>
</evidence>
<evidence type="ECO:0000256" key="6">
    <source>
        <dbReference type="PIRSR" id="PIRSR600223-1"/>
    </source>
</evidence>
<proteinExistence type="inferred from homology"/>
<evidence type="ECO:0000256" key="1">
    <source>
        <dbReference type="ARBA" id="ARBA00000677"/>
    </source>
</evidence>
<dbReference type="PANTHER" id="PTHR43390:SF1">
    <property type="entry name" value="CHLOROPLAST PROCESSING PEPTIDASE"/>
    <property type="match status" value="1"/>
</dbReference>
<dbReference type="InterPro" id="IPR036286">
    <property type="entry name" value="LexA/Signal_pep-like_sf"/>
</dbReference>
<evidence type="ECO:0000256" key="4">
    <source>
        <dbReference type="ARBA" id="ARBA00013208"/>
    </source>
</evidence>
<dbReference type="GO" id="GO:0004252">
    <property type="term" value="F:serine-type endopeptidase activity"/>
    <property type="evidence" value="ECO:0007669"/>
    <property type="project" value="InterPro"/>
</dbReference>
<dbReference type="EMBL" id="LR778114">
    <property type="protein sequence ID" value="CAB1129082.1"/>
    <property type="molecule type" value="Genomic_DNA"/>
</dbReference>
<dbReference type="GO" id="GO:0005886">
    <property type="term" value="C:plasma membrane"/>
    <property type="evidence" value="ECO:0007669"/>
    <property type="project" value="UniProtKB-SubCell"/>
</dbReference>
<name>A0A6F8ZHF2_9FIRM</name>
<evidence type="ECO:0000313" key="9">
    <source>
        <dbReference type="EMBL" id="CAB1129082.1"/>
    </source>
</evidence>
<feature type="active site" evidence="6">
    <location>
        <position position="38"/>
    </location>
</feature>
<evidence type="ECO:0000259" key="8">
    <source>
        <dbReference type="Pfam" id="PF10502"/>
    </source>
</evidence>
<dbReference type="Proteomes" id="UP000503399">
    <property type="component" value="Chromosome"/>
</dbReference>
<dbReference type="PROSITE" id="PS00760">
    <property type="entry name" value="SPASE_I_2"/>
    <property type="match status" value="1"/>
</dbReference>
<dbReference type="PANTHER" id="PTHR43390">
    <property type="entry name" value="SIGNAL PEPTIDASE I"/>
    <property type="match status" value="1"/>
</dbReference>
<dbReference type="PRINTS" id="PR00727">
    <property type="entry name" value="LEADERPTASE"/>
</dbReference>
<dbReference type="PROSITE" id="PS00761">
    <property type="entry name" value="SPASE_I_3"/>
    <property type="match status" value="1"/>
</dbReference>
<protein>
    <recommendedName>
        <fullName evidence="4 7">Signal peptidase I</fullName>
        <ecNumber evidence="4 7">3.4.21.89</ecNumber>
    </recommendedName>
</protein>
<dbReference type="NCBIfam" id="TIGR02227">
    <property type="entry name" value="sigpep_I_bact"/>
    <property type="match status" value="1"/>
</dbReference>
<comment type="catalytic activity">
    <reaction evidence="1 7">
        <text>Cleavage of hydrophobic, N-terminal signal or leader sequences from secreted and periplasmic proteins.</text>
        <dbReference type="EC" id="3.4.21.89"/>
    </reaction>
</comment>
<dbReference type="InterPro" id="IPR000223">
    <property type="entry name" value="Pept_S26A_signal_pept_1"/>
</dbReference>
<dbReference type="InterPro" id="IPR019757">
    <property type="entry name" value="Pept_S26A_signal_pept_1_Lys-AS"/>
</dbReference>
<dbReference type="InterPro" id="IPR019758">
    <property type="entry name" value="Pept_S26A_signal_pept_1_CS"/>
</dbReference>
<evidence type="ECO:0000256" key="3">
    <source>
        <dbReference type="ARBA" id="ARBA00009370"/>
    </source>
</evidence>
<organism evidence="9 10">
    <name type="scientific">Candidatus Hydrogenisulfobacillus filiaventi</name>
    <dbReference type="NCBI Taxonomy" id="2707344"/>
    <lineage>
        <taxon>Bacteria</taxon>
        <taxon>Bacillati</taxon>
        <taxon>Bacillota</taxon>
        <taxon>Clostridia</taxon>
        <taxon>Eubacteriales</taxon>
        <taxon>Clostridiales Family XVII. Incertae Sedis</taxon>
        <taxon>Candidatus Hydrogenisulfobacillus</taxon>
    </lineage>
</organism>
<dbReference type="EC" id="3.4.21.89" evidence="4 7"/>
<dbReference type="GO" id="GO:0009003">
    <property type="term" value="F:signal peptidase activity"/>
    <property type="evidence" value="ECO:0007669"/>
    <property type="project" value="UniProtKB-EC"/>
</dbReference>
<accession>A0A6F8ZHF2</accession>
<feature type="domain" description="Peptidase S26" evidence="8">
    <location>
        <begin position="8"/>
        <end position="161"/>
    </location>
</feature>
<dbReference type="CDD" id="cd06530">
    <property type="entry name" value="S26_SPase_I"/>
    <property type="match status" value="1"/>
</dbReference>
<dbReference type="Pfam" id="PF10502">
    <property type="entry name" value="Peptidase_S26"/>
    <property type="match status" value="1"/>
</dbReference>
<keyword evidence="7" id="KW-0645">Protease</keyword>
<evidence type="ECO:0000256" key="7">
    <source>
        <dbReference type="RuleBase" id="RU362042"/>
    </source>
</evidence>
<evidence type="ECO:0000256" key="2">
    <source>
        <dbReference type="ARBA" id="ARBA00004401"/>
    </source>
</evidence>
<dbReference type="GO" id="GO:0006465">
    <property type="term" value="P:signal peptide processing"/>
    <property type="evidence" value="ECO:0007669"/>
    <property type="project" value="InterPro"/>
</dbReference>
<evidence type="ECO:0000313" key="10">
    <source>
        <dbReference type="Proteomes" id="UP000503399"/>
    </source>
</evidence>
<gene>
    <name evidence="9" type="ORF">R50_1581</name>
</gene>
<reference evidence="9 10" key="1">
    <citation type="submission" date="2020-02" db="EMBL/GenBank/DDBJ databases">
        <authorList>
            <person name="Hogendoorn C."/>
        </authorList>
    </citation>
    <scope>NUCLEOTIDE SEQUENCE [LARGE SCALE GENOMIC DNA]</scope>
    <source>
        <strain evidence="9">R501</strain>
    </source>
</reference>
<dbReference type="SUPFAM" id="SSF51306">
    <property type="entry name" value="LexA/Signal peptidase"/>
    <property type="match status" value="1"/>
</dbReference>
<dbReference type="Gene3D" id="2.10.109.10">
    <property type="entry name" value="Umud Fragment, subunit A"/>
    <property type="match status" value="1"/>
</dbReference>